<dbReference type="Gene3D" id="2.60.120.260">
    <property type="entry name" value="Galactose-binding domain-like"/>
    <property type="match status" value="1"/>
</dbReference>
<comment type="similarity">
    <text evidence="1">Belongs to the glycosyl hydrolase 2 family.</text>
</comment>
<dbReference type="EC" id="3.2.1.23" evidence="6"/>
<feature type="domain" description="Glycosyl hydrolases family 2 sugar binding" evidence="5">
    <location>
        <begin position="25"/>
        <end position="177"/>
    </location>
</feature>
<protein>
    <submittedName>
        <fullName evidence="6">Beta-galactosidase BoGH2A</fullName>
        <ecNumber evidence="6">3.2.1.23</ecNumber>
    </submittedName>
</protein>
<dbReference type="InterPro" id="IPR036156">
    <property type="entry name" value="Beta-gal/glucu_dom_sf"/>
</dbReference>
<evidence type="ECO:0000259" key="4">
    <source>
        <dbReference type="Pfam" id="PF00703"/>
    </source>
</evidence>
<dbReference type="AlphaFoldDB" id="A0A5J4QQU9"/>
<dbReference type="InterPro" id="IPR013783">
    <property type="entry name" value="Ig-like_fold"/>
</dbReference>
<keyword evidence="2 6" id="KW-0378">Hydrolase</keyword>
<dbReference type="Gene3D" id="2.60.40.10">
    <property type="entry name" value="Immunoglobulins"/>
    <property type="match status" value="1"/>
</dbReference>
<dbReference type="SUPFAM" id="SSF49785">
    <property type="entry name" value="Galactose-binding domain-like"/>
    <property type="match status" value="1"/>
</dbReference>
<dbReference type="Pfam" id="PF02837">
    <property type="entry name" value="Glyco_hydro_2_N"/>
    <property type="match status" value="1"/>
</dbReference>
<comment type="caution">
    <text evidence="6">The sequence shown here is derived from an EMBL/GenBank/DDBJ whole genome shotgun (WGS) entry which is preliminary data.</text>
</comment>
<dbReference type="SUPFAM" id="SSF49303">
    <property type="entry name" value="beta-Galactosidase/glucuronidase domain"/>
    <property type="match status" value="1"/>
</dbReference>
<dbReference type="GO" id="GO:0004565">
    <property type="term" value="F:beta-galactosidase activity"/>
    <property type="evidence" value="ECO:0007669"/>
    <property type="project" value="UniProtKB-EC"/>
</dbReference>
<evidence type="ECO:0000256" key="2">
    <source>
        <dbReference type="ARBA" id="ARBA00022801"/>
    </source>
</evidence>
<dbReference type="Gene3D" id="3.20.20.80">
    <property type="entry name" value="Glycosidases"/>
    <property type="match status" value="1"/>
</dbReference>
<name>A0A5J4QQU9_9ZZZZ</name>
<dbReference type="EMBL" id="SNRY01002819">
    <property type="protein sequence ID" value="KAA6323384.1"/>
    <property type="molecule type" value="Genomic_DNA"/>
</dbReference>
<sequence>MKITKILLPFLLFVMTITVKAQVSFGKPENINDNWLFTWEDVRDGQAVSLNDRNWSRVDLPHDWSIKSPLSPSLAACTGYLPGGVGWYRKSIRIPEENKGKKVYLYFEGVYNRSEVFINGNSLGKRPNGYVSFMYDATPYIEYGKNNVIAVRVDHSQYADSRWYTGSGIYRNVWLVTASPTHISQWGVSVSGDNKPGYLAIAVEVDNELNATANLTIVNELVKDNKTVAKDAKKLNIPASTKAKLITDLKVKNPLLWDLETPNLYSLKTSVYKNEELIDETTTVTGFRSFNFDPDKGFSLNDKQIKVKGVCIHHDAGVLGAA</sequence>
<dbReference type="InterPro" id="IPR017853">
    <property type="entry name" value="GH"/>
</dbReference>
<dbReference type="PANTHER" id="PTHR42732">
    <property type="entry name" value="BETA-GALACTOSIDASE"/>
    <property type="match status" value="1"/>
</dbReference>
<proteinExistence type="inferred from homology"/>
<evidence type="ECO:0000256" key="1">
    <source>
        <dbReference type="ARBA" id="ARBA00007401"/>
    </source>
</evidence>
<dbReference type="InterPro" id="IPR006104">
    <property type="entry name" value="Glyco_hydro_2_N"/>
</dbReference>
<evidence type="ECO:0000256" key="3">
    <source>
        <dbReference type="ARBA" id="ARBA00023295"/>
    </source>
</evidence>
<reference evidence="6" key="1">
    <citation type="submission" date="2019-03" db="EMBL/GenBank/DDBJ databases">
        <title>Single cell metagenomics reveals metabolic interactions within the superorganism composed of flagellate Streblomastix strix and complex community of Bacteroidetes bacteria on its surface.</title>
        <authorList>
            <person name="Treitli S.C."/>
            <person name="Kolisko M."/>
            <person name="Husnik F."/>
            <person name="Keeling P."/>
            <person name="Hampl V."/>
        </authorList>
    </citation>
    <scope>NUCLEOTIDE SEQUENCE</scope>
    <source>
        <strain evidence="6">STM</strain>
    </source>
</reference>
<dbReference type="Pfam" id="PF00703">
    <property type="entry name" value="Glyco_hydro_2"/>
    <property type="match status" value="1"/>
</dbReference>
<evidence type="ECO:0000313" key="6">
    <source>
        <dbReference type="EMBL" id="KAA6323384.1"/>
    </source>
</evidence>
<dbReference type="InterPro" id="IPR051913">
    <property type="entry name" value="GH2_Domain-Containing"/>
</dbReference>
<feature type="domain" description="Glycoside hydrolase family 2 immunoglobulin-like beta-sandwich" evidence="4">
    <location>
        <begin position="181"/>
        <end position="288"/>
    </location>
</feature>
<dbReference type="InterPro" id="IPR006102">
    <property type="entry name" value="Ig-like_GH2"/>
</dbReference>
<dbReference type="PANTHER" id="PTHR42732:SF1">
    <property type="entry name" value="BETA-MANNOSIDASE"/>
    <property type="match status" value="1"/>
</dbReference>
<dbReference type="GO" id="GO:0005975">
    <property type="term" value="P:carbohydrate metabolic process"/>
    <property type="evidence" value="ECO:0007669"/>
    <property type="project" value="InterPro"/>
</dbReference>
<evidence type="ECO:0000259" key="5">
    <source>
        <dbReference type="Pfam" id="PF02837"/>
    </source>
</evidence>
<dbReference type="InterPro" id="IPR008979">
    <property type="entry name" value="Galactose-bd-like_sf"/>
</dbReference>
<organism evidence="6">
    <name type="scientific">termite gut metagenome</name>
    <dbReference type="NCBI Taxonomy" id="433724"/>
    <lineage>
        <taxon>unclassified sequences</taxon>
        <taxon>metagenomes</taxon>
        <taxon>organismal metagenomes</taxon>
    </lineage>
</organism>
<accession>A0A5J4QQU9</accession>
<gene>
    <name evidence="6" type="ORF">EZS27_027171</name>
</gene>
<keyword evidence="3 6" id="KW-0326">Glycosidase</keyword>
<feature type="non-terminal residue" evidence="6">
    <location>
        <position position="322"/>
    </location>
</feature>
<dbReference type="SUPFAM" id="SSF51445">
    <property type="entry name" value="(Trans)glycosidases"/>
    <property type="match status" value="1"/>
</dbReference>